<organism evidence="6 7">
    <name type="scientific">Flavobacterium chilense</name>
    <dbReference type="NCBI Taxonomy" id="946677"/>
    <lineage>
        <taxon>Bacteria</taxon>
        <taxon>Pseudomonadati</taxon>
        <taxon>Bacteroidota</taxon>
        <taxon>Flavobacteriia</taxon>
        <taxon>Flavobacteriales</taxon>
        <taxon>Flavobacteriaceae</taxon>
        <taxon>Flavobacterium</taxon>
    </lineage>
</organism>
<gene>
    <name evidence="6" type="ORF">SAMN05444484_105276</name>
</gene>
<keyword evidence="3" id="KW-0274">FAD</keyword>
<evidence type="ECO:0000256" key="3">
    <source>
        <dbReference type="ARBA" id="ARBA00022827"/>
    </source>
</evidence>
<dbReference type="STRING" id="946677.SAMN05444484_105276"/>
<evidence type="ECO:0000256" key="1">
    <source>
        <dbReference type="ARBA" id="ARBA00001974"/>
    </source>
</evidence>
<reference evidence="7" key="1">
    <citation type="submission" date="2016-11" db="EMBL/GenBank/DDBJ databases">
        <authorList>
            <person name="Varghese N."/>
            <person name="Submissions S."/>
        </authorList>
    </citation>
    <scope>NUCLEOTIDE SEQUENCE [LARGE SCALE GENOMIC DNA]</scope>
    <source>
        <strain evidence="7">DSM 24724</strain>
    </source>
</reference>
<dbReference type="EMBL" id="FRBT01000005">
    <property type="protein sequence ID" value="SHM35986.1"/>
    <property type="molecule type" value="Genomic_DNA"/>
</dbReference>
<proteinExistence type="inferred from homology"/>
<dbReference type="AlphaFoldDB" id="A0A1M7I5A2"/>
<keyword evidence="2" id="KW-0285">Flavoprotein</keyword>
<dbReference type="InterPro" id="IPR003680">
    <property type="entry name" value="Flavodoxin_fold"/>
</dbReference>
<sequence>MGVSQAPGYPLQSFMPNPGTKGFPLLSLTHPFSKEHKVKMKKIFIINGSQNFAHSGGKFNETVTDWTIEFLKSKNYEIKTTDIKQDIDLDEEVEKFVWADIVVYHTPVWWFQVPNLFKKYIDDVFTAGHNKGIYKSDGRTRTNPDINYGTGGQLHGRKYMLTTSWNAPATAFTLPGEFFEETSVDDGVMFGFHKMNKFVGMQKLDGFHFHDVEKGATAENIEIFKENYTKHLEQTFKTL</sequence>
<dbReference type="PANTHER" id="PTHR46305:SF3">
    <property type="entry name" value="NADPH:QUINONE OXIDOREDUCTASE MDAB"/>
    <property type="match status" value="1"/>
</dbReference>
<evidence type="ECO:0000256" key="2">
    <source>
        <dbReference type="ARBA" id="ARBA00022630"/>
    </source>
</evidence>
<name>A0A1M7I5A2_9FLAO</name>
<dbReference type="SUPFAM" id="SSF52218">
    <property type="entry name" value="Flavoproteins"/>
    <property type="match status" value="1"/>
</dbReference>
<dbReference type="Pfam" id="PF02525">
    <property type="entry name" value="Flavodoxin_2"/>
    <property type="match status" value="1"/>
</dbReference>
<evidence type="ECO:0000313" key="6">
    <source>
        <dbReference type="EMBL" id="SHM35986.1"/>
    </source>
</evidence>
<dbReference type="InterPro" id="IPR052397">
    <property type="entry name" value="NADPH-QR_MdaB"/>
</dbReference>
<comment type="cofactor">
    <cofactor evidence="1">
        <name>FAD</name>
        <dbReference type="ChEBI" id="CHEBI:57692"/>
    </cofactor>
</comment>
<evidence type="ECO:0000313" key="7">
    <source>
        <dbReference type="Proteomes" id="UP000184028"/>
    </source>
</evidence>
<dbReference type="Gene3D" id="3.40.50.360">
    <property type="match status" value="1"/>
</dbReference>
<evidence type="ECO:0000259" key="5">
    <source>
        <dbReference type="Pfam" id="PF02525"/>
    </source>
</evidence>
<comment type="similarity">
    <text evidence="4">Belongs to the oxidoreductase MdaB family.</text>
</comment>
<dbReference type="InterPro" id="IPR029039">
    <property type="entry name" value="Flavoprotein-like_sf"/>
</dbReference>
<dbReference type="PANTHER" id="PTHR46305">
    <property type="match status" value="1"/>
</dbReference>
<protein>
    <submittedName>
        <fullName evidence="6">Modulator of drug activity B</fullName>
    </submittedName>
</protein>
<feature type="domain" description="Flavodoxin-like fold" evidence="5">
    <location>
        <begin position="41"/>
        <end position="232"/>
    </location>
</feature>
<accession>A0A1M7I5A2</accession>
<evidence type="ECO:0000256" key="4">
    <source>
        <dbReference type="ARBA" id="ARBA00037981"/>
    </source>
</evidence>
<dbReference type="Proteomes" id="UP000184028">
    <property type="component" value="Unassembled WGS sequence"/>
</dbReference>
<keyword evidence="7" id="KW-1185">Reference proteome</keyword>